<feature type="region of interest" description="Disordered" evidence="1">
    <location>
        <begin position="65"/>
        <end position="90"/>
    </location>
</feature>
<feature type="region of interest" description="Disordered" evidence="1">
    <location>
        <begin position="1"/>
        <end position="41"/>
    </location>
</feature>
<comment type="caution">
    <text evidence="3">The sequence shown here is derived from an EMBL/GenBank/DDBJ whole genome shotgun (WGS) entry which is preliminary data.</text>
</comment>
<dbReference type="PANTHER" id="PTHR33783">
    <property type="entry name" value="PROTEIN HAIKU1"/>
    <property type="match status" value="1"/>
</dbReference>
<feature type="compositionally biased region" description="Polar residues" evidence="1">
    <location>
        <begin position="29"/>
        <end position="41"/>
    </location>
</feature>
<keyword evidence="4" id="KW-1185">Reference proteome</keyword>
<organism evidence="3 4">
    <name type="scientific">Nepenthes gracilis</name>
    <name type="common">Slender pitcher plant</name>
    <dbReference type="NCBI Taxonomy" id="150966"/>
    <lineage>
        <taxon>Eukaryota</taxon>
        <taxon>Viridiplantae</taxon>
        <taxon>Streptophyta</taxon>
        <taxon>Embryophyta</taxon>
        <taxon>Tracheophyta</taxon>
        <taxon>Spermatophyta</taxon>
        <taxon>Magnoliopsida</taxon>
        <taxon>eudicotyledons</taxon>
        <taxon>Gunneridae</taxon>
        <taxon>Pentapetalae</taxon>
        <taxon>Caryophyllales</taxon>
        <taxon>Nepenthaceae</taxon>
        <taxon>Nepenthes</taxon>
    </lineage>
</organism>
<evidence type="ECO:0000313" key="3">
    <source>
        <dbReference type="EMBL" id="GMH26757.1"/>
    </source>
</evidence>
<accession>A0AAD3Y296</accession>
<dbReference type="InterPro" id="IPR008889">
    <property type="entry name" value="VQ"/>
</dbReference>
<evidence type="ECO:0000259" key="2">
    <source>
        <dbReference type="Pfam" id="PF05678"/>
    </source>
</evidence>
<sequence length="302" mass="32910">MESKKRPSENLGVNKMGKNIRKSPLHQPNFVSSSNTNATTRLQPYSQIYNIHKNDFRTIVQQLTGSPSHEPLPRPPPNNAPKPSSMRLQKIRPPPLIPIHRPSLRPMPSQGPVPFSAQAMAMAPTQVPHRNNFAVPPSQFSQPSPRAMQPLMPTDSAWMNPSLSPTSVYMQQFQSCINDAGHRPMTSIPSQVRGQVPAQMPSSGLLPNPPTQPWPSMRINSPAVLPSPISPFPLPSPSDFLHLLSPLPMSPYPLFSPRNQFPPPLTPTSQSGISGPGLLSPLSPAIAFPLSPSGFFALSSPR</sequence>
<reference evidence="3" key="1">
    <citation type="submission" date="2023-05" db="EMBL/GenBank/DDBJ databases">
        <title>Nepenthes gracilis genome sequencing.</title>
        <authorList>
            <person name="Fukushima K."/>
        </authorList>
    </citation>
    <scope>NUCLEOTIDE SEQUENCE</scope>
    <source>
        <strain evidence="3">SING2019-196</strain>
    </source>
</reference>
<dbReference type="Pfam" id="PF05678">
    <property type="entry name" value="VQ"/>
    <property type="match status" value="1"/>
</dbReference>
<evidence type="ECO:0000256" key="1">
    <source>
        <dbReference type="SAM" id="MobiDB-lite"/>
    </source>
</evidence>
<dbReference type="Proteomes" id="UP001279734">
    <property type="component" value="Unassembled WGS sequence"/>
</dbReference>
<dbReference type="PANTHER" id="PTHR33783:SF1">
    <property type="entry name" value="PROTEIN HAIKU1"/>
    <property type="match status" value="1"/>
</dbReference>
<feature type="domain" description="VQ" evidence="2">
    <location>
        <begin position="47"/>
        <end position="69"/>
    </location>
</feature>
<name>A0AAD3Y296_NEPGR</name>
<gene>
    <name evidence="3" type="ORF">Nepgr_028600</name>
</gene>
<dbReference type="EMBL" id="BSYO01000031">
    <property type="protein sequence ID" value="GMH26757.1"/>
    <property type="molecule type" value="Genomic_DNA"/>
</dbReference>
<proteinExistence type="predicted"/>
<evidence type="ECO:0000313" key="4">
    <source>
        <dbReference type="Proteomes" id="UP001279734"/>
    </source>
</evidence>
<dbReference type="InterPro" id="IPR039612">
    <property type="entry name" value="VQ_5/9/14"/>
</dbReference>
<dbReference type="AlphaFoldDB" id="A0AAD3Y296"/>
<protein>
    <recommendedName>
        <fullName evidence="2">VQ domain-containing protein</fullName>
    </recommendedName>
</protein>